<dbReference type="Proteomes" id="UP000283509">
    <property type="component" value="Unassembled WGS sequence"/>
</dbReference>
<name>A0A3R7PGQ6_PENVA</name>
<reference evidence="2 3" key="2">
    <citation type="submission" date="2019-01" db="EMBL/GenBank/DDBJ databases">
        <title>The decoding of complex shrimp genome reveals the adaptation for benthos swimmer, frequently molting mechanism and breeding impact on genome.</title>
        <authorList>
            <person name="Sun Y."/>
            <person name="Gao Y."/>
            <person name="Yu Y."/>
        </authorList>
    </citation>
    <scope>NUCLEOTIDE SEQUENCE [LARGE SCALE GENOMIC DNA]</scope>
    <source>
        <tissue evidence="2">Muscle</tissue>
    </source>
</reference>
<sequence>MKRLFHLPYENTLTLDRQVILDMSAVEVDAADGKYTARISTEERESLGAASPCPGESPSPSTTNITPRQLRISLRCSSMQRILRSFAESPLLFETMSTKRCSYSHSPMLSTRGMSVWSYLFRVCVVGTRGLI</sequence>
<dbReference type="AlphaFoldDB" id="A0A3R7PGQ6"/>
<keyword evidence="3" id="KW-1185">Reference proteome</keyword>
<reference evidence="2 3" key="1">
    <citation type="submission" date="2018-04" db="EMBL/GenBank/DDBJ databases">
        <authorList>
            <person name="Zhang X."/>
            <person name="Yuan J."/>
            <person name="Li F."/>
            <person name="Xiang J."/>
        </authorList>
    </citation>
    <scope>NUCLEOTIDE SEQUENCE [LARGE SCALE GENOMIC DNA]</scope>
    <source>
        <tissue evidence="2">Muscle</tissue>
    </source>
</reference>
<protein>
    <submittedName>
        <fullName evidence="2">Prophenoloxidase beta</fullName>
    </submittedName>
</protein>
<feature type="region of interest" description="Disordered" evidence="1">
    <location>
        <begin position="41"/>
        <end position="66"/>
    </location>
</feature>
<evidence type="ECO:0000256" key="1">
    <source>
        <dbReference type="SAM" id="MobiDB-lite"/>
    </source>
</evidence>
<evidence type="ECO:0000313" key="2">
    <source>
        <dbReference type="EMBL" id="ROT71232.1"/>
    </source>
</evidence>
<accession>A0A3R7PGQ6</accession>
<dbReference type="EMBL" id="QCYY01002324">
    <property type="protein sequence ID" value="ROT71232.1"/>
    <property type="molecule type" value="Genomic_DNA"/>
</dbReference>
<organism evidence="2 3">
    <name type="scientific">Penaeus vannamei</name>
    <name type="common">Whiteleg shrimp</name>
    <name type="synonym">Litopenaeus vannamei</name>
    <dbReference type="NCBI Taxonomy" id="6689"/>
    <lineage>
        <taxon>Eukaryota</taxon>
        <taxon>Metazoa</taxon>
        <taxon>Ecdysozoa</taxon>
        <taxon>Arthropoda</taxon>
        <taxon>Crustacea</taxon>
        <taxon>Multicrustacea</taxon>
        <taxon>Malacostraca</taxon>
        <taxon>Eumalacostraca</taxon>
        <taxon>Eucarida</taxon>
        <taxon>Decapoda</taxon>
        <taxon>Dendrobranchiata</taxon>
        <taxon>Penaeoidea</taxon>
        <taxon>Penaeidae</taxon>
        <taxon>Penaeus</taxon>
    </lineage>
</organism>
<evidence type="ECO:0000313" key="3">
    <source>
        <dbReference type="Proteomes" id="UP000283509"/>
    </source>
</evidence>
<gene>
    <name evidence="2" type="ORF">C7M84_010441</name>
</gene>
<comment type="caution">
    <text evidence="2">The sequence shown here is derived from an EMBL/GenBank/DDBJ whole genome shotgun (WGS) entry which is preliminary data.</text>
</comment>
<proteinExistence type="predicted"/>